<feature type="transmembrane region" description="Helical" evidence="1">
    <location>
        <begin position="323"/>
        <end position="346"/>
    </location>
</feature>
<feature type="transmembrane region" description="Helical" evidence="1">
    <location>
        <begin position="247"/>
        <end position="269"/>
    </location>
</feature>
<evidence type="ECO:0000313" key="2">
    <source>
        <dbReference type="EMBL" id="GFJ82822.1"/>
    </source>
</evidence>
<gene>
    <name evidence="2" type="ORF">Phou_070020</name>
</gene>
<protein>
    <submittedName>
        <fullName evidence="2">Uncharacterized protein</fullName>
    </submittedName>
</protein>
<sequence length="359" mass="38559">MSHLERRYQRLLFTYPRAYRRSRGEEMVGLLMDAAPPGRTRPTLREAANLVRHGLRARLGRPASRTVVVWAALTATICGLFGAAVATRLAWETARPMPDRAETAAILAEVAPEHRFTDIQVAPALFTFYSQRVRLENLNHIVFPDGGEYSQATGTANATGAPPMPAAAAVTRAEARLRHAGWRIHPRSADAYESCTDKMCAAMARITMTTVTAGRGDTVLTATFTEPRVDAAAPYLSVGLQRTPPPAVLPAGVAGGLLGAALAWLLFGWASRRTEGRVGPVLCLAATLFFWWAPSAVALPSMVDHHLDEPHPIPHPFWEWLALPALSVFFLAGVATALLGLALAAARSGAGAPAIRRVG</sequence>
<proteinExistence type="predicted"/>
<name>A0A6V8KC60_9ACTN</name>
<keyword evidence="1" id="KW-1133">Transmembrane helix</keyword>
<keyword evidence="1" id="KW-0812">Transmembrane</keyword>
<dbReference type="EMBL" id="BLPF01000002">
    <property type="protein sequence ID" value="GFJ82822.1"/>
    <property type="molecule type" value="Genomic_DNA"/>
</dbReference>
<keyword evidence="1" id="KW-0472">Membrane</keyword>
<feature type="transmembrane region" description="Helical" evidence="1">
    <location>
        <begin position="67"/>
        <end position="91"/>
    </location>
</feature>
<accession>A0A6V8KC60</accession>
<organism evidence="2 3">
    <name type="scientific">Phytohabitans houttuyneae</name>
    <dbReference type="NCBI Taxonomy" id="1076126"/>
    <lineage>
        <taxon>Bacteria</taxon>
        <taxon>Bacillati</taxon>
        <taxon>Actinomycetota</taxon>
        <taxon>Actinomycetes</taxon>
        <taxon>Micromonosporales</taxon>
        <taxon>Micromonosporaceae</taxon>
    </lineage>
</organism>
<evidence type="ECO:0000313" key="3">
    <source>
        <dbReference type="Proteomes" id="UP000482800"/>
    </source>
</evidence>
<feature type="transmembrane region" description="Helical" evidence="1">
    <location>
        <begin position="281"/>
        <end position="303"/>
    </location>
</feature>
<evidence type="ECO:0000256" key="1">
    <source>
        <dbReference type="SAM" id="Phobius"/>
    </source>
</evidence>
<reference evidence="2 3" key="1">
    <citation type="submission" date="2020-03" db="EMBL/GenBank/DDBJ databases">
        <title>Whole genome shotgun sequence of Phytohabitans houttuyneae NBRC 108639.</title>
        <authorList>
            <person name="Komaki H."/>
            <person name="Tamura T."/>
        </authorList>
    </citation>
    <scope>NUCLEOTIDE SEQUENCE [LARGE SCALE GENOMIC DNA]</scope>
    <source>
        <strain evidence="2 3">NBRC 108639</strain>
    </source>
</reference>
<keyword evidence="3" id="KW-1185">Reference proteome</keyword>
<dbReference type="AlphaFoldDB" id="A0A6V8KC60"/>
<reference evidence="2 3" key="2">
    <citation type="submission" date="2020-03" db="EMBL/GenBank/DDBJ databases">
        <authorList>
            <person name="Ichikawa N."/>
            <person name="Kimura A."/>
            <person name="Kitahashi Y."/>
            <person name="Uohara A."/>
        </authorList>
    </citation>
    <scope>NUCLEOTIDE SEQUENCE [LARGE SCALE GENOMIC DNA]</scope>
    <source>
        <strain evidence="2 3">NBRC 108639</strain>
    </source>
</reference>
<comment type="caution">
    <text evidence="2">The sequence shown here is derived from an EMBL/GenBank/DDBJ whole genome shotgun (WGS) entry which is preliminary data.</text>
</comment>
<dbReference type="Proteomes" id="UP000482800">
    <property type="component" value="Unassembled WGS sequence"/>
</dbReference>
<dbReference type="RefSeq" id="WP_173063808.1">
    <property type="nucleotide sequence ID" value="NZ_BAABGO010000034.1"/>
</dbReference>